<comment type="caution">
    <text evidence="2">The sequence shown here is derived from an EMBL/GenBank/DDBJ whole genome shotgun (WGS) entry which is preliminary data.</text>
</comment>
<protein>
    <submittedName>
        <fullName evidence="2">Uncharacterized protein</fullName>
    </submittedName>
</protein>
<evidence type="ECO:0000313" key="3">
    <source>
        <dbReference type="Proteomes" id="UP001519064"/>
    </source>
</evidence>
<dbReference type="EMBL" id="JADKMA010000051">
    <property type="protein sequence ID" value="MBO8192482.1"/>
    <property type="molecule type" value="Genomic_DNA"/>
</dbReference>
<dbReference type="RefSeq" id="WP_209239575.1">
    <property type="nucleotide sequence ID" value="NZ_JADKMA010000051.1"/>
</dbReference>
<name>A0ABS3XAR8_9ACTN</name>
<keyword evidence="3" id="KW-1185">Reference proteome</keyword>
<dbReference type="Proteomes" id="UP001519064">
    <property type="component" value="Unassembled WGS sequence"/>
</dbReference>
<evidence type="ECO:0000313" key="2">
    <source>
        <dbReference type="EMBL" id="MBO8192482.1"/>
    </source>
</evidence>
<reference evidence="2 3" key="1">
    <citation type="submission" date="2020-11" db="EMBL/GenBank/DDBJ databases">
        <title>Streptomyces spirodelae sp. nov., isolated from duckweed.</title>
        <authorList>
            <person name="Saimee Y."/>
            <person name="Duangmal K."/>
        </authorList>
    </citation>
    <scope>NUCLEOTIDE SEQUENCE [LARGE SCALE GENOMIC DNA]</scope>
    <source>
        <strain evidence="2 3">S16-07</strain>
    </source>
</reference>
<organism evidence="2 3">
    <name type="scientific">Streptomyces oryzae</name>
    <dbReference type="NCBI Taxonomy" id="1434886"/>
    <lineage>
        <taxon>Bacteria</taxon>
        <taxon>Bacillati</taxon>
        <taxon>Actinomycetota</taxon>
        <taxon>Actinomycetes</taxon>
        <taxon>Kitasatosporales</taxon>
        <taxon>Streptomycetaceae</taxon>
        <taxon>Streptomyces</taxon>
    </lineage>
</organism>
<accession>A0ABS3XAR8</accession>
<proteinExistence type="predicted"/>
<evidence type="ECO:0000256" key="1">
    <source>
        <dbReference type="SAM" id="MobiDB-lite"/>
    </source>
</evidence>
<gene>
    <name evidence="2" type="ORF">ITI46_12520</name>
</gene>
<sequence length="49" mass="5307">MTTYEAAVERYFAAWPAPRRGAGNGATSPPRPADARAPHQPSRSAQRAR</sequence>
<feature type="region of interest" description="Disordered" evidence="1">
    <location>
        <begin position="15"/>
        <end position="49"/>
    </location>
</feature>